<gene>
    <name evidence="3" type="ordered locus">CLL_A0610</name>
</gene>
<protein>
    <recommendedName>
        <fullName evidence="4">Protein NO VEIN C-terminal domain-containing protein</fullName>
    </recommendedName>
</protein>
<reference evidence="3" key="1">
    <citation type="submission" date="2009-06" db="EMBL/GenBank/DDBJ databases">
        <authorList>
            <consortium name="US DOE Joint Genome Institute (JGI-PGF)"/>
            <person name="Lucas S."/>
            <person name="Copeland A."/>
            <person name="Lapidus A."/>
            <person name="Glavina del Rio T."/>
            <person name="Dalin E."/>
            <person name="Tice H."/>
            <person name="Bruce D."/>
            <person name="Goodwin L."/>
            <person name="Pitluck S."/>
            <person name="Kyrpides N."/>
            <person name="Mavromatis K."/>
            <person name="Ivanova N."/>
            <person name="Saunders E."/>
            <person name="Brettin T."/>
            <person name="Detter J.C."/>
            <person name="Han C."/>
            <person name="Larimer F."/>
            <person name="Land M."/>
            <person name="Hauser L."/>
            <person name="Markowitz V."/>
            <person name="Cheng J.-F."/>
            <person name="Hugenholtz P."/>
            <person name="Woyke T."/>
            <person name="Wu D."/>
            <person name="Gronow S."/>
            <person name="Klenk H.-P."/>
            <person name="Eisen J.A."/>
        </authorList>
    </citation>
    <scope>NUCLEOTIDE SEQUENCE</scope>
    <source>
        <strain evidence="3">Eklund 17B</strain>
    </source>
</reference>
<reference evidence="3" key="2">
    <citation type="submission" date="2009-08" db="EMBL/GenBank/DDBJ databases">
        <authorList>
            <person name="Shrivastava S."/>
            <person name="Brinkac L.M."/>
            <person name="Dodson R.J."/>
            <person name="Harkins D.M."/>
            <person name="Durkin A.S."/>
            <person name="Sutton G."/>
        </authorList>
    </citation>
    <scope>NUCLEOTIDE SEQUENCE</scope>
    <source>
        <strain evidence="3">Eklund 17B</strain>
    </source>
</reference>
<proteinExistence type="predicted"/>
<dbReference type="InterPro" id="IPR024975">
    <property type="entry name" value="NOV_C"/>
</dbReference>
<dbReference type="REBASE" id="80711">
    <property type="entry name" value="Cbo17BORF610P"/>
</dbReference>
<dbReference type="AlphaFoldDB" id="B2TKL0"/>
<name>B2TKL0_CLOBB</name>
<dbReference type="Pfam" id="PF18062">
    <property type="entry name" value="RE_AspBHI_N"/>
    <property type="match status" value="1"/>
</dbReference>
<evidence type="ECO:0000259" key="1">
    <source>
        <dbReference type="Pfam" id="PF13020"/>
    </source>
</evidence>
<dbReference type="Pfam" id="PF13020">
    <property type="entry name" value="NOV_C"/>
    <property type="match status" value="1"/>
</dbReference>
<accession>U4P2H0</accession>
<evidence type="ECO:0000313" key="3">
    <source>
        <dbReference type="EMBL" id="ACD23559.1"/>
    </source>
</evidence>
<dbReference type="Gene3D" id="2.30.280.20">
    <property type="match status" value="1"/>
</dbReference>
<evidence type="ECO:0000259" key="2">
    <source>
        <dbReference type="Pfam" id="PF18062"/>
    </source>
</evidence>
<evidence type="ECO:0008006" key="4">
    <source>
        <dbReference type="Google" id="ProtNLM"/>
    </source>
</evidence>
<feature type="domain" description="Restriction endonuclease AspBHI N-terminal" evidence="2">
    <location>
        <begin position="25"/>
        <end position="208"/>
    </location>
</feature>
<dbReference type="EMBL" id="CP001056">
    <property type="protein sequence ID" value="ACD23559.1"/>
    <property type="molecule type" value="Genomic_DNA"/>
</dbReference>
<dbReference type="InterPro" id="IPR041409">
    <property type="entry name" value="RE_AspBHI_N"/>
</dbReference>
<organism evidence="3">
    <name type="scientific">Clostridium botulinum (strain Eklund 17B / Type B)</name>
    <dbReference type="NCBI Taxonomy" id="935198"/>
    <lineage>
        <taxon>Bacteria</taxon>
        <taxon>Bacillati</taxon>
        <taxon>Bacillota</taxon>
        <taxon>Clostridia</taxon>
        <taxon>Eubacteriales</taxon>
        <taxon>Clostridiaceae</taxon>
        <taxon>Clostridium</taxon>
    </lineage>
</organism>
<dbReference type="REBASE" id="53500">
    <property type="entry name" value="Cbo17ORF544P"/>
</dbReference>
<accession>B2TKL0</accession>
<sequence length="433" mass="50687">MIIKFEDLQDANLIVNGIYKSGNKGNYSDEALSKLMRCENSCGFRKKGSLKNPNLQYVVLYSTGKQKDWKNILNVDTSEFIYYGDQNKVNKEIHDTPKKGNEVLRRTFEDLKKRNRSNIAPFFVFIKQEKRDVKFIGLAVPGSKNRSIEECLQVVTIDKINGQIKNYKAIFTILDVKEINRRWLDDLEKENGLTSQYVPIEWKLWVEDSIYNTSLIKEIEEQDGENLNKLSVEKELLENININELNHLVKNIDELQFEITYKPMDNEKEENLDDKTEIKNKFIKPRKNKNYIEEYTKKQIIGAIGECIILKNEKERLKNSRQAELVRKADDIEWSSKFIGDGLGYDIKSFDIKDGKVINKYIEVKTTVGQDEYFEITVNEVNKSKTLNTNGLYVLARVYNLDIKNKTANFYFKEGNLESNYDLKTRVYIAYRK</sequence>
<dbReference type="KEGG" id="cbk:CLL_A0610"/>
<feature type="domain" description="Protein NO VEIN C-terminal" evidence="1">
    <location>
        <begin position="307"/>
        <end position="404"/>
    </location>
</feature>
<dbReference type="HOGENOM" id="CLU_632670_0_0_9"/>
<dbReference type="PATRIC" id="fig|935198.13.peg.557"/>